<keyword evidence="3" id="KW-1185">Reference proteome</keyword>
<reference evidence="2 3" key="1">
    <citation type="submission" date="2015-10" db="EMBL/GenBank/DDBJ databases">
        <authorList>
            <person name="Ju K.-S."/>
            <person name="Doroghazi J.R."/>
            <person name="Metcalf W.W."/>
        </authorList>
    </citation>
    <scope>NUCLEOTIDE SEQUENCE [LARGE SCALE GENOMIC DNA]</scope>
    <source>
        <strain evidence="2 3">NRRL B-24793</strain>
    </source>
</reference>
<feature type="compositionally biased region" description="Low complexity" evidence="1">
    <location>
        <begin position="1"/>
        <end position="11"/>
    </location>
</feature>
<gene>
    <name evidence="2" type="ORF">ADL17_20725</name>
</gene>
<organism evidence="2 3">
    <name type="scientific">Micromonospora maris</name>
    <dbReference type="NCBI Taxonomy" id="1003110"/>
    <lineage>
        <taxon>Bacteria</taxon>
        <taxon>Bacillati</taxon>
        <taxon>Actinomycetota</taxon>
        <taxon>Actinomycetes</taxon>
        <taxon>Micromonosporales</taxon>
        <taxon>Micromonosporaceae</taxon>
        <taxon>Micromonospora</taxon>
    </lineage>
</organism>
<feature type="region of interest" description="Disordered" evidence="1">
    <location>
        <begin position="1"/>
        <end position="29"/>
    </location>
</feature>
<evidence type="ECO:0000256" key="1">
    <source>
        <dbReference type="SAM" id="MobiDB-lite"/>
    </source>
</evidence>
<comment type="caution">
    <text evidence="2">The sequence shown here is derived from an EMBL/GenBank/DDBJ whole genome shotgun (WGS) entry which is preliminary data.</text>
</comment>
<dbReference type="EMBL" id="LMWI01000002">
    <property type="protein sequence ID" value="KUJ45482.1"/>
    <property type="molecule type" value="Genomic_DNA"/>
</dbReference>
<evidence type="ECO:0000313" key="2">
    <source>
        <dbReference type="EMBL" id="KUJ45482.1"/>
    </source>
</evidence>
<sequence length="66" mass="6868">MVAGRLPSRGPGRPPRSPRTRRQTGGRYGTTAALLPAAEQRSLPGVPAATGAPVVAGFLRRDPAQH</sequence>
<accession>A0A9X0I2C3</accession>
<dbReference type="AlphaFoldDB" id="A0A9X0I2C3"/>
<dbReference type="Proteomes" id="UP000053246">
    <property type="component" value="Unassembled WGS sequence"/>
</dbReference>
<evidence type="ECO:0000313" key="3">
    <source>
        <dbReference type="Proteomes" id="UP000053246"/>
    </source>
</evidence>
<protein>
    <submittedName>
        <fullName evidence="2">Uncharacterized protein</fullName>
    </submittedName>
</protein>
<proteinExistence type="predicted"/>
<name>A0A9X0I2C3_9ACTN</name>